<dbReference type="EMBL" id="JAPFFF010000009">
    <property type="protein sequence ID" value="KAK8882571.1"/>
    <property type="molecule type" value="Genomic_DNA"/>
</dbReference>
<dbReference type="SUPFAM" id="SSF48350">
    <property type="entry name" value="GTPase activation domain, GAP"/>
    <property type="match status" value="1"/>
</dbReference>
<proteinExistence type="predicted"/>
<evidence type="ECO:0000259" key="1">
    <source>
        <dbReference type="PROSITE" id="PS50238"/>
    </source>
</evidence>
<organism evidence="2 3">
    <name type="scientific">Tritrichomonas musculus</name>
    <dbReference type="NCBI Taxonomy" id="1915356"/>
    <lineage>
        <taxon>Eukaryota</taxon>
        <taxon>Metamonada</taxon>
        <taxon>Parabasalia</taxon>
        <taxon>Tritrichomonadida</taxon>
        <taxon>Tritrichomonadidae</taxon>
        <taxon>Tritrichomonas</taxon>
    </lineage>
</organism>
<protein>
    <recommendedName>
        <fullName evidence="1">Rho-GAP domain-containing protein</fullName>
    </recommendedName>
</protein>
<dbReference type="PANTHER" id="PTHR45808">
    <property type="entry name" value="RHO GTPASE-ACTIVATING PROTEIN 68F"/>
    <property type="match status" value="1"/>
</dbReference>
<comment type="caution">
    <text evidence="2">The sequence shown here is derived from an EMBL/GenBank/DDBJ whole genome shotgun (WGS) entry which is preliminary data.</text>
</comment>
<name>A0ABR2JUY8_9EUKA</name>
<dbReference type="CDD" id="cd00159">
    <property type="entry name" value="RhoGAP"/>
    <property type="match status" value="1"/>
</dbReference>
<feature type="domain" description="Rho-GAP" evidence="1">
    <location>
        <begin position="6"/>
        <end position="185"/>
    </location>
</feature>
<gene>
    <name evidence="2" type="ORF">M9Y10_045213</name>
</gene>
<dbReference type="InterPro" id="IPR008936">
    <property type="entry name" value="Rho_GTPase_activation_prot"/>
</dbReference>
<dbReference type="SMART" id="SM00324">
    <property type="entry name" value="RhoGAP"/>
    <property type="match status" value="1"/>
</dbReference>
<dbReference type="PROSITE" id="PS50238">
    <property type="entry name" value="RHOGAP"/>
    <property type="match status" value="1"/>
</dbReference>
<evidence type="ECO:0000313" key="3">
    <source>
        <dbReference type="Proteomes" id="UP001470230"/>
    </source>
</evidence>
<dbReference type="Pfam" id="PF00620">
    <property type="entry name" value="RhoGAP"/>
    <property type="match status" value="1"/>
</dbReference>
<evidence type="ECO:0000313" key="2">
    <source>
        <dbReference type="EMBL" id="KAK8882571.1"/>
    </source>
</evidence>
<reference evidence="2 3" key="1">
    <citation type="submission" date="2024-04" db="EMBL/GenBank/DDBJ databases">
        <title>Tritrichomonas musculus Genome.</title>
        <authorList>
            <person name="Alves-Ferreira E."/>
            <person name="Grigg M."/>
            <person name="Lorenzi H."/>
            <person name="Galac M."/>
        </authorList>
    </citation>
    <scope>NUCLEOTIDE SEQUENCE [LARGE SCALE GENOMIC DNA]</scope>
    <source>
        <strain evidence="2 3">EAF2021</strain>
    </source>
</reference>
<dbReference type="PANTHER" id="PTHR45808:SF2">
    <property type="entry name" value="RHO GTPASE-ACTIVATING PROTEIN 68F"/>
    <property type="match status" value="1"/>
</dbReference>
<dbReference type="Gene3D" id="1.10.555.10">
    <property type="entry name" value="Rho GTPase activation protein"/>
    <property type="match status" value="1"/>
</dbReference>
<dbReference type="Proteomes" id="UP001470230">
    <property type="component" value="Unassembled WGS sequence"/>
</dbReference>
<accession>A0ABR2JUY8</accession>
<sequence>MPFFDQPLLDIALSTGYVVPPFLDECFTFILENVDQEGIFRVPGNNQDVKRLVSLFDAGGLPEIKVTPTSRRTTVNNICNVITRFIKRIPEHLLIDKNAKLWDRDLNAEQVKRLVNDLPVCNRAFLSRIFAFFTKVAEHDSKNLMGVNNLSKILSASLIEDKNNQYWLLKPENTRIFFTNYKDIFESMSSLDENGEFLSRDDFQKNVGDIFTSFFCQSSSIKKPEIISVPQEKQKKMCRRITIERLNWDQMFDVLLHHDSKRYNDFSDAFVTPMS</sequence>
<dbReference type="InterPro" id="IPR000198">
    <property type="entry name" value="RhoGAP_dom"/>
</dbReference>
<keyword evidence="3" id="KW-1185">Reference proteome</keyword>